<dbReference type="FunFam" id="3.10.129.10:FF:000004">
    <property type="entry name" value="Tol-pal system-associated acyl-CoA thioesterase"/>
    <property type="match status" value="1"/>
</dbReference>
<dbReference type="Proteomes" id="UP000235015">
    <property type="component" value="Unassembled WGS sequence"/>
</dbReference>
<comment type="caution">
    <text evidence="3">The sequence shown here is derived from an EMBL/GenBank/DDBJ whole genome shotgun (WGS) entry which is preliminary data.</text>
</comment>
<dbReference type="CDD" id="cd00586">
    <property type="entry name" value="4HBT"/>
    <property type="match status" value="1"/>
</dbReference>
<evidence type="ECO:0000256" key="1">
    <source>
        <dbReference type="ARBA" id="ARBA00005953"/>
    </source>
</evidence>
<dbReference type="PANTHER" id="PTHR31793:SF37">
    <property type="entry name" value="ACYL-COA THIOESTER HYDROLASE YBGC"/>
    <property type="match status" value="1"/>
</dbReference>
<accession>A0A2N6CUR1</accession>
<evidence type="ECO:0000256" key="2">
    <source>
        <dbReference type="ARBA" id="ARBA00022801"/>
    </source>
</evidence>
<protein>
    <submittedName>
        <fullName evidence="3">Tol-pal system-associated acyl-CoA thioesterase</fullName>
    </submittedName>
</protein>
<proteinExistence type="inferred from homology"/>
<dbReference type="GO" id="GO:0047617">
    <property type="term" value="F:fatty acyl-CoA hydrolase activity"/>
    <property type="evidence" value="ECO:0007669"/>
    <property type="project" value="TreeGrafter"/>
</dbReference>
<dbReference type="InterPro" id="IPR006684">
    <property type="entry name" value="YbgC/YbaW"/>
</dbReference>
<dbReference type="NCBIfam" id="TIGR00051">
    <property type="entry name" value="YbgC/FadM family acyl-CoA thioesterase"/>
    <property type="match status" value="1"/>
</dbReference>
<reference evidence="3 4" key="1">
    <citation type="submission" date="2017-11" db="EMBL/GenBank/DDBJ databases">
        <title>Genome-resolved metagenomics identifies genetic mobility, metabolic interactions, and unexpected diversity in perchlorate-reducing communities.</title>
        <authorList>
            <person name="Barnum T.P."/>
            <person name="Figueroa I.A."/>
            <person name="Carlstrom C.I."/>
            <person name="Lucas L.N."/>
            <person name="Engelbrektson A.L."/>
            <person name="Coates J.D."/>
        </authorList>
    </citation>
    <scope>NUCLEOTIDE SEQUENCE [LARGE SCALE GENOMIC DNA]</scope>
    <source>
        <strain evidence="3">BM301</strain>
    </source>
</reference>
<dbReference type="EMBL" id="PKUN01000022">
    <property type="protein sequence ID" value="PLX60921.1"/>
    <property type="molecule type" value="Genomic_DNA"/>
</dbReference>
<dbReference type="SUPFAM" id="SSF54637">
    <property type="entry name" value="Thioesterase/thiol ester dehydrase-isomerase"/>
    <property type="match status" value="1"/>
</dbReference>
<evidence type="ECO:0000313" key="3">
    <source>
        <dbReference type="EMBL" id="PLX60921.1"/>
    </source>
</evidence>
<dbReference type="InterPro" id="IPR029069">
    <property type="entry name" value="HotDog_dom_sf"/>
</dbReference>
<sequence length="134" mass="15248">MKEFLWPVRVYYEDTDSGGVVYYANYLKFMERARTEWLRSLGFEQDELREKEGVLFAVRKVGVEFRSPARFNDALQVSVQLISRGKASLVFRQEIRSAADGRLLCDGEVKIACIDAASFRPAPIPHALLSVVSE</sequence>
<dbReference type="InterPro" id="IPR014166">
    <property type="entry name" value="Tol-Pal_acyl-CoA_thioesterase"/>
</dbReference>
<name>A0A2N6CUR1_9GAMM</name>
<evidence type="ECO:0000313" key="4">
    <source>
        <dbReference type="Proteomes" id="UP000235015"/>
    </source>
</evidence>
<comment type="similarity">
    <text evidence="1">Belongs to the 4-hydroxybenzoyl-CoA thioesterase family.</text>
</comment>
<dbReference type="InterPro" id="IPR050563">
    <property type="entry name" value="4-hydroxybenzoyl-CoA_TE"/>
</dbReference>
<dbReference type="PIRSF" id="PIRSF003230">
    <property type="entry name" value="YbgC"/>
    <property type="match status" value="1"/>
</dbReference>
<gene>
    <name evidence="3" type="primary">ybgC</name>
    <name evidence="3" type="ORF">C0630_12695</name>
</gene>
<organism evidence="3 4">
    <name type="scientific">Sedimenticola selenatireducens</name>
    <dbReference type="NCBI Taxonomy" id="191960"/>
    <lineage>
        <taxon>Bacteria</taxon>
        <taxon>Pseudomonadati</taxon>
        <taxon>Pseudomonadota</taxon>
        <taxon>Gammaproteobacteria</taxon>
        <taxon>Chromatiales</taxon>
        <taxon>Sedimenticolaceae</taxon>
        <taxon>Sedimenticola</taxon>
    </lineage>
</organism>
<dbReference type="Pfam" id="PF13279">
    <property type="entry name" value="4HBT_2"/>
    <property type="match status" value="1"/>
</dbReference>
<keyword evidence="2" id="KW-0378">Hydrolase</keyword>
<dbReference type="AlphaFoldDB" id="A0A2N6CUR1"/>
<dbReference type="PANTHER" id="PTHR31793">
    <property type="entry name" value="4-HYDROXYBENZOYL-COA THIOESTERASE FAMILY MEMBER"/>
    <property type="match status" value="1"/>
</dbReference>
<dbReference type="NCBIfam" id="TIGR02799">
    <property type="entry name" value="thio_ybgC"/>
    <property type="match status" value="1"/>
</dbReference>
<dbReference type="STRING" id="1111735.GCA_000428045_00129"/>
<dbReference type="Gene3D" id="3.10.129.10">
    <property type="entry name" value="Hotdog Thioesterase"/>
    <property type="match status" value="1"/>
</dbReference>
<dbReference type="RefSeq" id="WP_029131762.1">
    <property type="nucleotide sequence ID" value="NZ_CAXXYC010000004.1"/>
</dbReference>